<evidence type="ECO:0000259" key="2">
    <source>
        <dbReference type="Pfam" id="PF01757"/>
    </source>
</evidence>
<dbReference type="InterPro" id="IPR002656">
    <property type="entry name" value="Acyl_transf_3_dom"/>
</dbReference>
<feature type="transmembrane region" description="Helical" evidence="1">
    <location>
        <begin position="221"/>
        <end position="241"/>
    </location>
</feature>
<proteinExistence type="predicted"/>
<keyword evidence="1" id="KW-1133">Transmembrane helix</keyword>
<dbReference type="PANTHER" id="PTHR36927:SF3">
    <property type="entry name" value="GLUCANS BIOSYNTHESIS PROTEIN C"/>
    <property type="match status" value="1"/>
</dbReference>
<keyword evidence="1" id="KW-0472">Membrane</keyword>
<feature type="domain" description="Acyltransferase 3" evidence="2">
    <location>
        <begin position="15"/>
        <end position="359"/>
    </location>
</feature>
<sequence>MYSVPAYPPPTLRRYDLDWLRVLAFSLLIFYHTGMIFVGWDFHIQSSTKSAGLVLPMVFLNQWRMPLLFVISGVGVTFALGRRTASQFVRERLLRLLLPLAFGMVVVVVPQVYYERLTQGATYSSLLDFYPHYFEGVYPHGNFTWNHLWFIAYLLVFSLVSLPLFLQLRKPAAQGALTFLNQWLQRPGRLLLFALPLVFIQLVLRPYWADNRNLISDWFNFSFYLTLFSYGYLLGPLSGFWQAAERQRYLFLLLGLAAFSFNYWGDDYYYPLLGGAIKRAVQGINCWCWILICVGFGRRYLNRNSPLLQRANEAVYPFYILHQTVLIALGYYVLQWSVPNAVSFLVIALGTFGGTLLLYAIIYHSAVLRVLFGMKQKTVVAGQSEIVANIGKAGNQASRQLPATRSQQG</sequence>
<keyword evidence="4" id="KW-1185">Reference proteome</keyword>
<reference evidence="3" key="1">
    <citation type="submission" date="2022-04" db="EMBL/GenBank/DDBJ databases">
        <title>Hymenobacter sp. isolated from the air.</title>
        <authorList>
            <person name="Won M."/>
            <person name="Lee C.-M."/>
            <person name="Woen H.-Y."/>
            <person name="Kwon S.-W."/>
        </authorList>
    </citation>
    <scope>NUCLEOTIDE SEQUENCE</scope>
    <source>
        <strain evidence="3">5420S-77</strain>
        <plasmid evidence="3">unnamed2</plasmid>
    </source>
</reference>
<feature type="transmembrane region" description="Helical" evidence="1">
    <location>
        <begin position="280"/>
        <end position="301"/>
    </location>
</feature>
<geneLocation type="plasmid" evidence="3 4">
    <name>unnamed2</name>
</geneLocation>
<dbReference type="RefSeq" id="WP_245126378.1">
    <property type="nucleotide sequence ID" value="NZ_CP095063.1"/>
</dbReference>
<feature type="transmembrane region" description="Helical" evidence="1">
    <location>
        <begin position="340"/>
        <end position="362"/>
    </location>
</feature>
<evidence type="ECO:0000313" key="3">
    <source>
        <dbReference type="EMBL" id="UOQ68812.1"/>
    </source>
</evidence>
<dbReference type="GO" id="GO:0016746">
    <property type="term" value="F:acyltransferase activity"/>
    <property type="evidence" value="ECO:0007669"/>
    <property type="project" value="UniProtKB-KW"/>
</dbReference>
<dbReference type="PANTHER" id="PTHR36927">
    <property type="entry name" value="BLR4337 PROTEIN"/>
    <property type="match status" value="1"/>
</dbReference>
<name>A0ABY4GDH3_9BACT</name>
<feature type="transmembrane region" description="Helical" evidence="1">
    <location>
        <begin position="148"/>
        <end position="168"/>
    </location>
</feature>
<gene>
    <name evidence="3" type="ORF">MUN86_25405</name>
</gene>
<dbReference type="Pfam" id="PF01757">
    <property type="entry name" value="Acyl_transf_3"/>
    <property type="match status" value="1"/>
</dbReference>
<organism evidence="3 4">
    <name type="scientific">Hymenobacter volaticus</name>
    <dbReference type="NCBI Taxonomy" id="2932254"/>
    <lineage>
        <taxon>Bacteria</taxon>
        <taxon>Pseudomonadati</taxon>
        <taxon>Bacteroidota</taxon>
        <taxon>Cytophagia</taxon>
        <taxon>Cytophagales</taxon>
        <taxon>Hymenobacteraceae</taxon>
        <taxon>Hymenobacter</taxon>
    </lineage>
</organism>
<feature type="transmembrane region" description="Helical" evidence="1">
    <location>
        <begin position="313"/>
        <end position="334"/>
    </location>
</feature>
<feature type="transmembrane region" description="Helical" evidence="1">
    <location>
        <begin position="189"/>
        <end position="209"/>
    </location>
</feature>
<feature type="transmembrane region" description="Helical" evidence="1">
    <location>
        <begin position="63"/>
        <end position="81"/>
    </location>
</feature>
<keyword evidence="3" id="KW-0808">Transferase</keyword>
<keyword evidence="3" id="KW-0012">Acyltransferase</keyword>
<dbReference type="EMBL" id="CP095063">
    <property type="protein sequence ID" value="UOQ68812.1"/>
    <property type="molecule type" value="Genomic_DNA"/>
</dbReference>
<dbReference type="Proteomes" id="UP000830401">
    <property type="component" value="Plasmid unnamed2"/>
</dbReference>
<feature type="transmembrane region" description="Helical" evidence="1">
    <location>
        <begin position="248"/>
        <end position="265"/>
    </location>
</feature>
<accession>A0ABY4GDH3</accession>
<evidence type="ECO:0000256" key="1">
    <source>
        <dbReference type="SAM" id="Phobius"/>
    </source>
</evidence>
<feature type="transmembrane region" description="Helical" evidence="1">
    <location>
        <begin position="22"/>
        <end position="43"/>
    </location>
</feature>
<dbReference type="InterPro" id="IPR050623">
    <property type="entry name" value="Glucan_succinyl_AcylTrfase"/>
</dbReference>
<protein>
    <submittedName>
        <fullName evidence="3">Acyltransferase family protein</fullName>
    </submittedName>
</protein>
<evidence type="ECO:0000313" key="4">
    <source>
        <dbReference type="Proteomes" id="UP000830401"/>
    </source>
</evidence>
<keyword evidence="3" id="KW-0614">Plasmid</keyword>
<keyword evidence="1" id="KW-0812">Transmembrane</keyword>
<feature type="transmembrane region" description="Helical" evidence="1">
    <location>
        <begin position="93"/>
        <end position="114"/>
    </location>
</feature>